<evidence type="ECO:0000256" key="1">
    <source>
        <dbReference type="ARBA" id="ARBA00022801"/>
    </source>
</evidence>
<dbReference type="GO" id="GO:0047632">
    <property type="term" value="F:agmatine deiminase activity"/>
    <property type="evidence" value="ECO:0007669"/>
    <property type="project" value="UniProtKB-EC"/>
</dbReference>
<proteinExistence type="predicted"/>
<dbReference type="EC" id="3.5.3.12" evidence="2"/>
<dbReference type="Proteomes" id="UP000094609">
    <property type="component" value="Chromosome"/>
</dbReference>
<dbReference type="GO" id="GO:0009446">
    <property type="term" value="P:putrescine biosynthetic process"/>
    <property type="evidence" value="ECO:0007669"/>
    <property type="project" value="InterPro"/>
</dbReference>
<dbReference type="InterPro" id="IPR007466">
    <property type="entry name" value="Peptidyl-Arg-deiminase_porph"/>
</dbReference>
<sequence>MKQKNPLHVKLFGDYFTYILPKKGDTSHFGYNLAQTYATGSDTMKIRIPAEWEEQEALVVVFPPKESDWAHSIKEIHQTYLTFIATIARFQKCMVICEDKTALATSLPNLQNIELIQMPTNDTWIRDFGGINIYKNHKRRTYDFVFNAWGNKFEANLDNTITKQLFEEGYLEGKLKSLDFVLEGGSIDSNGHDVMLSTAYCLFEENRNAHLSKKKIKKTLMELFGLKELIILEHGALMGDDTDSHIDTLARFINKNTIAYVKCYDKKDEHYKELRKMEKELQKTDFHLLPLPLPSAKYFNDHRIPATYMNFVLINNAVLVPTYSDACDAEVLATFERYFPDREVVGIESSVLIREHGSLHCASMNIYKERDDA</sequence>
<protein>
    <submittedName>
        <fullName evidence="2">Agmatine deiminase family protein</fullName>
        <ecNumber evidence="2">3.5.3.12</ecNumber>
    </submittedName>
</protein>
<reference evidence="3" key="1">
    <citation type="submission" date="2016-08" db="EMBL/GenBank/DDBJ databases">
        <title>Complete genome sequence of the organohalide-respiring Epsilonproteobacterium Sulfurospirillum halorespirans.</title>
        <authorList>
            <person name="Goris T."/>
            <person name="Zimmermann J."/>
            <person name="Schenz B."/>
            <person name="Lemos M."/>
            <person name="Hackermueller J."/>
            <person name="Diekert G."/>
        </authorList>
    </citation>
    <scope>NUCLEOTIDE SEQUENCE [LARGE SCALE GENOMIC DNA]</scope>
    <source>
        <strain>DSM 13726</strain>
        <strain evidence="3">PCE-M2</strain>
    </source>
</reference>
<name>A0A1D7TL70_9BACT</name>
<dbReference type="STRING" id="1193502.SHALO_1960"/>
<evidence type="ECO:0000313" key="3">
    <source>
        <dbReference type="Proteomes" id="UP000094609"/>
    </source>
</evidence>
<dbReference type="GO" id="GO:0004668">
    <property type="term" value="F:protein-arginine deiminase activity"/>
    <property type="evidence" value="ECO:0007669"/>
    <property type="project" value="InterPro"/>
</dbReference>
<evidence type="ECO:0000313" key="2">
    <source>
        <dbReference type="EMBL" id="AOO65731.1"/>
    </source>
</evidence>
<dbReference type="EMBL" id="CP017111">
    <property type="protein sequence ID" value="AOO65731.1"/>
    <property type="molecule type" value="Genomic_DNA"/>
</dbReference>
<dbReference type="PANTHER" id="PTHR31377">
    <property type="entry name" value="AGMATINE DEIMINASE-RELATED"/>
    <property type="match status" value="1"/>
</dbReference>
<dbReference type="Pfam" id="PF04371">
    <property type="entry name" value="PAD_porph"/>
    <property type="match status" value="1"/>
</dbReference>
<dbReference type="PANTHER" id="PTHR31377:SF0">
    <property type="entry name" value="AGMATINE DEIMINASE-RELATED"/>
    <property type="match status" value="1"/>
</dbReference>
<dbReference type="Gene3D" id="3.75.10.10">
    <property type="entry name" value="L-arginine/glycine Amidinotransferase, Chain A"/>
    <property type="match status" value="1"/>
</dbReference>
<keyword evidence="1 2" id="KW-0378">Hydrolase</keyword>
<gene>
    <name evidence="2" type="ORF">SHALO_1960</name>
</gene>
<dbReference type="KEGG" id="shal:SHALO_1960"/>
<dbReference type="AlphaFoldDB" id="A0A1D7TL70"/>
<dbReference type="PATRIC" id="fig|1193502.14.peg.1992"/>
<organism evidence="2 3">
    <name type="scientific">Sulfurospirillum halorespirans DSM 13726</name>
    <dbReference type="NCBI Taxonomy" id="1193502"/>
    <lineage>
        <taxon>Bacteria</taxon>
        <taxon>Pseudomonadati</taxon>
        <taxon>Campylobacterota</taxon>
        <taxon>Epsilonproteobacteria</taxon>
        <taxon>Campylobacterales</taxon>
        <taxon>Sulfurospirillaceae</taxon>
        <taxon>Sulfurospirillum</taxon>
    </lineage>
</organism>
<accession>A0A1D7TL70</accession>
<keyword evidence="3" id="KW-1185">Reference proteome</keyword>
<dbReference type="SUPFAM" id="SSF55909">
    <property type="entry name" value="Pentein"/>
    <property type="match status" value="1"/>
</dbReference>